<dbReference type="GO" id="GO:0005816">
    <property type="term" value="C:spindle pole body"/>
    <property type="evidence" value="ECO:0007669"/>
    <property type="project" value="EnsemblFungi"/>
</dbReference>
<gene>
    <name evidence="2" type="ORF">Kpol_191p2</name>
</gene>
<dbReference type="GO" id="GO:0043332">
    <property type="term" value="C:mating projection tip"/>
    <property type="evidence" value="ECO:0007669"/>
    <property type="project" value="EnsemblFungi"/>
</dbReference>
<dbReference type="AlphaFoldDB" id="A7TTL3"/>
<evidence type="ECO:0000313" key="3">
    <source>
        <dbReference type="Proteomes" id="UP000000267"/>
    </source>
</evidence>
<name>A7TTL3_VANPO</name>
<organism evidence="3">
    <name type="scientific">Vanderwaltozyma polyspora (strain ATCC 22028 / DSM 70294 / BCRC 21397 / CBS 2163 / NBRC 10782 / NRRL Y-8283 / UCD 57-17)</name>
    <name type="common">Kluyveromyces polysporus</name>
    <dbReference type="NCBI Taxonomy" id="436907"/>
    <lineage>
        <taxon>Eukaryota</taxon>
        <taxon>Fungi</taxon>
        <taxon>Dikarya</taxon>
        <taxon>Ascomycota</taxon>
        <taxon>Saccharomycotina</taxon>
        <taxon>Saccharomycetes</taxon>
        <taxon>Saccharomycetales</taxon>
        <taxon>Saccharomycetaceae</taxon>
        <taxon>Vanderwaltozyma</taxon>
    </lineage>
</organism>
<dbReference type="RefSeq" id="XP_001642251.1">
    <property type="nucleotide sequence ID" value="XM_001642201.1"/>
</dbReference>
<evidence type="ECO:0000313" key="2">
    <source>
        <dbReference type="EMBL" id="EDO14393.1"/>
    </source>
</evidence>
<proteinExistence type="predicted"/>
<dbReference type="GO" id="GO:0031578">
    <property type="term" value="P:mitotic spindle orientation checkpoint signaling"/>
    <property type="evidence" value="ECO:0007669"/>
    <property type="project" value="EnsemblFungi"/>
</dbReference>
<keyword evidence="1" id="KW-0175">Coiled coil</keyword>
<dbReference type="GO" id="GO:0000776">
    <property type="term" value="C:kinetochore"/>
    <property type="evidence" value="ECO:0007669"/>
    <property type="project" value="EnsemblFungi"/>
</dbReference>
<dbReference type="InParanoid" id="A7TTL3"/>
<protein>
    <recommendedName>
        <fullName evidence="4">Karyogamy protein KAR9</fullName>
    </recommendedName>
</protein>
<dbReference type="OMA" id="ENCTHES"/>
<dbReference type="GO" id="GO:0005881">
    <property type="term" value="C:cytoplasmic microtubule"/>
    <property type="evidence" value="ECO:0007669"/>
    <property type="project" value="EnsemblFungi"/>
</dbReference>
<dbReference type="Pfam" id="PF08580">
    <property type="entry name" value="KAR9"/>
    <property type="match status" value="1"/>
</dbReference>
<reference evidence="2 3" key="1">
    <citation type="journal article" date="2007" name="Proc. Natl. Acad. Sci. U.S.A.">
        <title>Independent sorting-out of thousands of duplicated gene pairs in two yeast species descended from a whole-genome duplication.</title>
        <authorList>
            <person name="Scannell D.R."/>
            <person name="Frank A.C."/>
            <person name="Conant G.C."/>
            <person name="Byrne K.P."/>
            <person name="Woolfit M."/>
            <person name="Wolfe K.H."/>
        </authorList>
    </citation>
    <scope>NUCLEOTIDE SEQUENCE [LARGE SCALE GENOMIC DNA]</scope>
    <source>
        <strain evidence="3">ATCC 22028 / DSM 70294 / BCRC 21397 / CBS 2163 / NBRC 10782 / NRRL Y-8283 / UCD 57-17</strain>
    </source>
</reference>
<dbReference type="EMBL" id="DS480586">
    <property type="protein sequence ID" value="EDO14393.1"/>
    <property type="molecule type" value="Genomic_DNA"/>
</dbReference>
<dbReference type="FunCoup" id="A7TTL3">
    <property type="interactions" value="52"/>
</dbReference>
<dbReference type="GO" id="GO:0005938">
    <property type="term" value="C:cell cortex"/>
    <property type="evidence" value="ECO:0007669"/>
    <property type="project" value="EnsemblFungi"/>
</dbReference>
<dbReference type="PANTHER" id="PTHR37271">
    <property type="entry name" value="KARYOGAMY PROTEIN KAR9"/>
    <property type="match status" value="1"/>
</dbReference>
<accession>A7TTL3</accession>
<dbReference type="GO" id="GO:0051293">
    <property type="term" value="P:establishment of spindle localization"/>
    <property type="evidence" value="ECO:0007669"/>
    <property type="project" value="EnsemblFungi"/>
</dbReference>
<dbReference type="GO" id="GO:0030473">
    <property type="term" value="P:nuclear migration along microtubule"/>
    <property type="evidence" value="ECO:0007669"/>
    <property type="project" value="EnsemblFungi"/>
</dbReference>
<feature type="coiled-coil region" evidence="1">
    <location>
        <begin position="271"/>
        <end position="328"/>
    </location>
</feature>
<dbReference type="PANTHER" id="PTHR37271:SF1">
    <property type="entry name" value="KARYOGAMY PROTEIN KAR9"/>
    <property type="match status" value="1"/>
</dbReference>
<dbReference type="Proteomes" id="UP000000267">
    <property type="component" value="Unassembled WGS sequence"/>
</dbReference>
<dbReference type="OrthoDB" id="5559380at2759"/>
<dbReference type="InterPro" id="IPR013889">
    <property type="entry name" value="Karyogamy_KAR9"/>
</dbReference>
<keyword evidence="3" id="KW-1185">Reference proteome</keyword>
<evidence type="ECO:0000256" key="1">
    <source>
        <dbReference type="SAM" id="Coils"/>
    </source>
</evidence>
<feature type="coiled-coil region" evidence="1">
    <location>
        <begin position="392"/>
        <end position="419"/>
    </location>
</feature>
<dbReference type="eggNOG" id="ENOG502QRQ1">
    <property type="taxonomic scope" value="Eukaryota"/>
</dbReference>
<sequence>MNNEGKFQLVFSDQFDTENFHIIIESLSNVRCIDSNIAQSTEKLCNALSELELLLSSLPSLESTKDEMQLYDYVNWLLNDRICMNEFMNDSTRLDEILSNILGFINTDEETEESELLDYRQTINHLEKCNKSYHTLKPWIQSTKLIFDASLEFYEISTETIDTLSSLIEINIQKCLSIQDDRFSSPIRHAPSFTLSQLITLLESNSDSTEPKVPTLTPTEEIIFDRYMELKRSLNPIDMSLTEILPQRIEVFESRDIENIGILHSILQQKYKDVMNKYRFMMNEVRSLKEDLIDKRWNVLFISLNQELSFLLEEVEELQQKISETNFSNDTREKLMLQLENKSIVVNKTFNVIYKALEFSLLNAGVAVKTNRLARKWLEIKPLNDEILNKPIQLSEEDVEKLTNKLEKLKMEDKAEQTSNTNDIITPPKKKVGAILLKKMNIKPVIITGTPPPSAEKPNPFFDNTNYIPTEGSKDSDKIILGGIPSLSYSSMKENSLQFEDTNDEEIDRIITKERLRDLEIKKIEYFSTQASKIPIYKSKKYIPMVSSPKTPSNNNMNSTWTPYLKYGNSLKTPTPISTLFPPK</sequence>
<dbReference type="PhylomeDB" id="A7TTL3"/>
<evidence type="ECO:0008006" key="4">
    <source>
        <dbReference type="Google" id="ProtNLM"/>
    </source>
</evidence>
<dbReference type="STRING" id="436907.A7TTL3"/>
<dbReference type="GeneID" id="5542378"/>
<dbReference type="KEGG" id="vpo:Kpol_191p2"/>
<dbReference type="GO" id="GO:0005634">
    <property type="term" value="C:nucleus"/>
    <property type="evidence" value="ECO:0007669"/>
    <property type="project" value="EnsemblFungi"/>
</dbReference>
<dbReference type="HOGENOM" id="CLU_016705_0_0_1"/>